<reference evidence="2 3" key="1">
    <citation type="journal article" date="2019" name="Sci. Rep.">
        <title>Comparative genomics of chytrid fungi reveal insights into the obligate biotrophic and pathogenic lifestyle of Synchytrium endobioticum.</title>
        <authorList>
            <person name="van de Vossenberg B.T.L.H."/>
            <person name="Warris S."/>
            <person name="Nguyen H.D.T."/>
            <person name="van Gent-Pelzer M.P.E."/>
            <person name="Joly D.L."/>
            <person name="van de Geest H.C."/>
            <person name="Bonants P.J.M."/>
            <person name="Smith D.S."/>
            <person name="Levesque C.A."/>
            <person name="van der Lee T.A.J."/>
        </authorList>
    </citation>
    <scope>NUCLEOTIDE SEQUENCE [LARGE SCALE GENOMIC DNA]</scope>
    <source>
        <strain evidence="2 3">MB42</strain>
    </source>
</reference>
<evidence type="ECO:0000313" key="2">
    <source>
        <dbReference type="EMBL" id="TPX46225.1"/>
    </source>
</evidence>
<dbReference type="VEuPathDB" id="FungiDB:SeMB42_g03797"/>
<dbReference type="EMBL" id="QEAN01000141">
    <property type="protein sequence ID" value="TPX46225.1"/>
    <property type="molecule type" value="Genomic_DNA"/>
</dbReference>
<feature type="compositionally biased region" description="Polar residues" evidence="1">
    <location>
        <begin position="10"/>
        <end position="21"/>
    </location>
</feature>
<accession>A0A507D4J2</accession>
<evidence type="ECO:0000313" key="3">
    <source>
        <dbReference type="Proteomes" id="UP000317494"/>
    </source>
</evidence>
<proteinExistence type="predicted"/>
<comment type="caution">
    <text evidence="2">The sequence shown here is derived from an EMBL/GenBank/DDBJ whole genome shotgun (WGS) entry which is preliminary data.</text>
</comment>
<dbReference type="Proteomes" id="UP000317494">
    <property type="component" value="Unassembled WGS sequence"/>
</dbReference>
<dbReference type="AlphaFoldDB" id="A0A507D4J2"/>
<name>A0A507D4J2_9FUNG</name>
<feature type="region of interest" description="Disordered" evidence="1">
    <location>
        <begin position="1"/>
        <end position="30"/>
    </location>
</feature>
<gene>
    <name evidence="2" type="ORF">SeMB42_g03797</name>
</gene>
<keyword evidence="3" id="KW-1185">Reference proteome</keyword>
<sequence length="100" mass="11215">MTETDKTFNLMDSGTNRTIPTSDRKSLDPYLNKGHVKKNCRSKSTNYPGIRPTYHDASSQLTQDITFPPEGADMQQLLALCYIEFALPAFLPGFLVSERA</sequence>
<evidence type="ECO:0000256" key="1">
    <source>
        <dbReference type="SAM" id="MobiDB-lite"/>
    </source>
</evidence>
<protein>
    <submittedName>
        <fullName evidence="2">Uncharacterized protein</fullName>
    </submittedName>
</protein>
<organism evidence="2 3">
    <name type="scientific">Synchytrium endobioticum</name>
    <dbReference type="NCBI Taxonomy" id="286115"/>
    <lineage>
        <taxon>Eukaryota</taxon>
        <taxon>Fungi</taxon>
        <taxon>Fungi incertae sedis</taxon>
        <taxon>Chytridiomycota</taxon>
        <taxon>Chytridiomycota incertae sedis</taxon>
        <taxon>Chytridiomycetes</taxon>
        <taxon>Synchytriales</taxon>
        <taxon>Synchytriaceae</taxon>
        <taxon>Synchytrium</taxon>
    </lineage>
</organism>